<dbReference type="SUPFAM" id="SSF46955">
    <property type="entry name" value="Putative DNA-binding domain"/>
    <property type="match status" value="1"/>
</dbReference>
<dbReference type="EMBL" id="BAAALY010000016">
    <property type="protein sequence ID" value="GAA1555347.1"/>
    <property type="molecule type" value="Genomic_DNA"/>
</dbReference>
<dbReference type="InterPro" id="IPR000551">
    <property type="entry name" value="MerR-type_HTH_dom"/>
</dbReference>
<evidence type="ECO:0000313" key="5">
    <source>
        <dbReference type="Proteomes" id="UP001501791"/>
    </source>
</evidence>
<dbReference type="PROSITE" id="PS50937">
    <property type="entry name" value="HTH_MERR_2"/>
    <property type="match status" value="1"/>
</dbReference>
<comment type="caution">
    <text evidence="4">The sequence shown here is derived from an EMBL/GenBank/DDBJ whole genome shotgun (WGS) entry which is preliminary data.</text>
</comment>
<evidence type="ECO:0000256" key="1">
    <source>
        <dbReference type="ARBA" id="ARBA00023125"/>
    </source>
</evidence>
<evidence type="ECO:0000256" key="2">
    <source>
        <dbReference type="SAM" id="MobiDB-lite"/>
    </source>
</evidence>
<dbReference type="PANTHER" id="PTHR30204:SF93">
    <property type="entry name" value="HTH MERR-TYPE DOMAIN-CONTAINING PROTEIN"/>
    <property type="match status" value="1"/>
</dbReference>
<reference evidence="4 5" key="1">
    <citation type="journal article" date="2019" name="Int. J. Syst. Evol. Microbiol.">
        <title>The Global Catalogue of Microorganisms (GCM) 10K type strain sequencing project: providing services to taxonomists for standard genome sequencing and annotation.</title>
        <authorList>
            <consortium name="The Broad Institute Genomics Platform"/>
            <consortium name="The Broad Institute Genome Sequencing Center for Infectious Disease"/>
            <person name="Wu L."/>
            <person name="Ma J."/>
        </authorList>
    </citation>
    <scope>NUCLEOTIDE SEQUENCE [LARGE SCALE GENOMIC DNA]</scope>
    <source>
        <strain evidence="4 5">JCM 13319</strain>
    </source>
</reference>
<dbReference type="CDD" id="cd00592">
    <property type="entry name" value="HTH_MerR-like"/>
    <property type="match status" value="1"/>
</dbReference>
<accession>A0ABN2CFD3</accession>
<protein>
    <submittedName>
        <fullName evidence="4">MerR family transcriptional regulator</fullName>
    </submittedName>
</protein>
<dbReference type="Pfam" id="PF13411">
    <property type="entry name" value="MerR_1"/>
    <property type="match status" value="1"/>
</dbReference>
<evidence type="ECO:0000313" key="4">
    <source>
        <dbReference type="EMBL" id="GAA1555347.1"/>
    </source>
</evidence>
<keyword evidence="5" id="KW-1185">Reference proteome</keyword>
<dbReference type="RefSeq" id="WP_346036807.1">
    <property type="nucleotide sequence ID" value="NZ_BAAALY010000016.1"/>
</dbReference>
<proteinExistence type="predicted"/>
<dbReference type="Proteomes" id="UP001501791">
    <property type="component" value="Unassembled WGS sequence"/>
</dbReference>
<feature type="region of interest" description="Disordered" evidence="2">
    <location>
        <begin position="257"/>
        <end position="277"/>
    </location>
</feature>
<gene>
    <name evidence="4" type="ORF">GCM10009691_32070</name>
</gene>
<dbReference type="InterPro" id="IPR009061">
    <property type="entry name" value="DNA-bd_dom_put_sf"/>
</dbReference>
<name>A0ABN2CFD3_9MICO</name>
<dbReference type="SMART" id="SM00422">
    <property type="entry name" value="HTH_MERR"/>
    <property type="match status" value="1"/>
</dbReference>
<dbReference type="Gene3D" id="1.10.1660.10">
    <property type="match status" value="1"/>
</dbReference>
<feature type="compositionally biased region" description="Basic and acidic residues" evidence="2">
    <location>
        <begin position="257"/>
        <end position="266"/>
    </location>
</feature>
<feature type="domain" description="HTH merR-type" evidence="3">
    <location>
        <begin position="1"/>
        <end position="71"/>
    </location>
</feature>
<organism evidence="4 5">
    <name type="scientific">Brevibacterium picturae</name>
    <dbReference type="NCBI Taxonomy" id="260553"/>
    <lineage>
        <taxon>Bacteria</taxon>
        <taxon>Bacillati</taxon>
        <taxon>Actinomycetota</taxon>
        <taxon>Actinomycetes</taxon>
        <taxon>Micrococcales</taxon>
        <taxon>Brevibacteriaceae</taxon>
        <taxon>Brevibacterium</taxon>
    </lineage>
</organism>
<keyword evidence="1" id="KW-0238">DNA-binding</keyword>
<dbReference type="InterPro" id="IPR047057">
    <property type="entry name" value="MerR_fam"/>
</dbReference>
<sequence>MGWSTSELAKLTETTVNTIRHYHKLDLLAQPERMSNGYKQYGPSHLLRLLQIRRMRELGIQLSDIDSVQNDHEQQQLALKHLDGELGEQIDKLQKAREEVALLLEHGAPIDTASGFSDIAAAMTAPDRGLMSLYSRLYDESTMSEMKSIMSEGSPYDHEVDELPDDADEESRARLAEKIAPDMKRQLESQPWLLAPTDRMTGDRTMGRHAITSLIGELYSDAQIDVMQRAFIQIFPTLDIPDEHRDRFLSFITEAAHEEASRHRGSEGGAASGRGSS</sequence>
<dbReference type="PANTHER" id="PTHR30204">
    <property type="entry name" value="REDOX-CYCLING DRUG-SENSING TRANSCRIPTIONAL ACTIVATOR SOXR"/>
    <property type="match status" value="1"/>
</dbReference>
<evidence type="ECO:0000259" key="3">
    <source>
        <dbReference type="PROSITE" id="PS50937"/>
    </source>
</evidence>
<feature type="compositionally biased region" description="Gly residues" evidence="2">
    <location>
        <begin position="267"/>
        <end position="277"/>
    </location>
</feature>